<accession>A0A0A9EZZ2</accession>
<dbReference type="AlphaFoldDB" id="A0A0A9EZZ2"/>
<proteinExistence type="predicted"/>
<organism evidence="1">
    <name type="scientific">Arundo donax</name>
    <name type="common">Giant reed</name>
    <name type="synonym">Donax arundinaceus</name>
    <dbReference type="NCBI Taxonomy" id="35708"/>
    <lineage>
        <taxon>Eukaryota</taxon>
        <taxon>Viridiplantae</taxon>
        <taxon>Streptophyta</taxon>
        <taxon>Embryophyta</taxon>
        <taxon>Tracheophyta</taxon>
        <taxon>Spermatophyta</taxon>
        <taxon>Magnoliopsida</taxon>
        <taxon>Liliopsida</taxon>
        <taxon>Poales</taxon>
        <taxon>Poaceae</taxon>
        <taxon>PACMAD clade</taxon>
        <taxon>Arundinoideae</taxon>
        <taxon>Arundineae</taxon>
        <taxon>Arundo</taxon>
    </lineage>
</organism>
<reference evidence="1" key="1">
    <citation type="submission" date="2014-09" db="EMBL/GenBank/DDBJ databases">
        <authorList>
            <person name="Magalhaes I.L.F."/>
            <person name="Oliveira U."/>
            <person name="Santos F.R."/>
            <person name="Vidigal T.H.D.A."/>
            <person name="Brescovit A.D."/>
            <person name="Santos A.J."/>
        </authorList>
    </citation>
    <scope>NUCLEOTIDE SEQUENCE</scope>
    <source>
        <tissue evidence="1">Shoot tissue taken approximately 20 cm above the soil surface</tissue>
    </source>
</reference>
<protein>
    <submittedName>
        <fullName evidence="1">Uncharacterized protein</fullName>
    </submittedName>
</protein>
<sequence>MYNADFSVALIPCQFLTHDMLAQRHSYCFHCYVLCEWSSGYDVF</sequence>
<name>A0A0A9EZZ2_ARUDO</name>
<evidence type="ECO:0000313" key="1">
    <source>
        <dbReference type="EMBL" id="JAE05607.1"/>
    </source>
</evidence>
<dbReference type="EMBL" id="GBRH01192289">
    <property type="protein sequence ID" value="JAE05607.1"/>
    <property type="molecule type" value="Transcribed_RNA"/>
</dbReference>
<reference evidence="1" key="2">
    <citation type="journal article" date="2015" name="Data Brief">
        <title>Shoot transcriptome of the giant reed, Arundo donax.</title>
        <authorList>
            <person name="Barrero R.A."/>
            <person name="Guerrero F.D."/>
            <person name="Moolhuijzen P."/>
            <person name="Goolsby J.A."/>
            <person name="Tidwell J."/>
            <person name="Bellgard S.E."/>
            <person name="Bellgard M.I."/>
        </authorList>
    </citation>
    <scope>NUCLEOTIDE SEQUENCE</scope>
    <source>
        <tissue evidence="1">Shoot tissue taken approximately 20 cm above the soil surface</tissue>
    </source>
</reference>